<feature type="domain" description="Thioredoxin" evidence="7">
    <location>
        <begin position="48"/>
        <end position="199"/>
    </location>
</feature>
<name>A0A2T7WKY8_MICTE</name>
<feature type="signal peptide" evidence="6">
    <location>
        <begin position="1"/>
        <end position="26"/>
    </location>
</feature>
<evidence type="ECO:0000259" key="7">
    <source>
        <dbReference type="PROSITE" id="PS51352"/>
    </source>
</evidence>
<dbReference type="InterPro" id="IPR013740">
    <property type="entry name" value="Redoxin"/>
</dbReference>
<accession>A0A2T7WKY8</accession>
<dbReference type="Gene3D" id="3.40.30.10">
    <property type="entry name" value="Glutaredoxin"/>
    <property type="match status" value="1"/>
</dbReference>
<dbReference type="SUPFAM" id="SSF52833">
    <property type="entry name" value="Thioredoxin-like"/>
    <property type="match status" value="1"/>
</dbReference>
<dbReference type="GO" id="GO:0030313">
    <property type="term" value="C:cell envelope"/>
    <property type="evidence" value="ECO:0007669"/>
    <property type="project" value="UniProtKB-SubCell"/>
</dbReference>
<sequence length="202" mass="21290">MMRRILTAVGAITASAALIAGLAACSADPLADQYRAGDNKGYIAANGFQTAEIAPENRTEPVQFTGTLDNGSPVSSTDFAGKVLVVNFWYATCGPCIIEAPRLEQAYQTFQGQDVAFLGINTYDQPATALSFARDHEVSYSSAMAVDDAPLKLAFSQATSLNATPTTLVLDKQGRVAARIVGELPEASILEAIVRTLVAENA</sequence>
<evidence type="ECO:0000313" key="9">
    <source>
        <dbReference type="Proteomes" id="UP000244649"/>
    </source>
</evidence>
<evidence type="ECO:0000256" key="5">
    <source>
        <dbReference type="ARBA" id="ARBA00023284"/>
    </source>
</evidence>
<dbReference type="InterPro" id="IPR013766">
    <property type="entry name" value="Thioredoxin_domain"/>
</dbReference>
<evidence type="ECO:0000256" key="4">
    <source>
        <dbReference type="ARBA" id="ARBA00023157"/>
    </source>
</evidence>
<dbReference type="GO" id="GO:0017004">
    <property type="term" value="P:cytochrome complex assembly"/>
    <property type="evidence" value="ECO:0007669"/>
    <property type="project" value="UniProtKB-KW"/>
</dbReference>
<keyword evidence="2" id="KW-0201">Cytochrome c-type biogenesis</keyword>
<organism evidence="8 9">
    <name type="scientific">Microbacterium testaceum</name>
    <name type="common">Aureobacterium testaceum</name>
    <name type="synonym">Brevibacterium testaceum</name>
    <dbReference type="NCBI Taxonomy" id="2033"/>
    <lineage>
        <taxon>Bacteria</taxon>
        <taxon>Bacillati</taxon>
        <taxon>Actinomycetota</taxon>
        <taxon>Actinomycetes</taxon>
        <taxon>Micrococcales</taxon>
        <taxon>Microbacteriaceae</taxon>
        <taxon>Microbacterium</taxon>
    </lineage>
</organism>
<keyword evidence="4" id="KW-1015">Disulfide bond</keyword>
<dbReference type="InterPro" id="IPR036249">
    <property type="entry name" value="Thioredoxin-like_sf"/>
</dbReference>
<dbReference type="EMBL" id="QDFT01000016">
    <property type="protein sequence ID" value="PVE73694.1"/>
    <property type="molecule type" value="Genomic_DNA"/>
</dbReference>
<dbReference type="Pfam" id="PF08534">
    <property type="entry name" value="Redoxin"/>
    <property type="match status" value="1"/>
</dbReference>
<gene>
    <name evidence="8" type="ORF">DC432_08140</name>
</gene>
<dbReference type="PROSITE" id="PS51257">
    <property type="entry name" value="PROKAR_LIPOPROTEIN"/>
    <property type="match status" value="1"/>
</dbReference>
<protein>
    <submittedName>
        <fullName evidence="8">Alkyl hydroperoxide reductase</fullName>
    </submittedName>
</protein>
<keyword evidence="3" id="KW-0735">Signal-anchor</keyword>
<keyword evidence="3" id="KW-0812">Transmembrane</keyword>
<evidence type="ECO:0000256" key="1">
    <source>
        <dbReference type="ARBA" id="ARBA00004196"/>
    </source>
</evidence>
<evidence type="ECO:0000256" key="6">
    <source>
        <dbReference type="SAM" id="SignalP"/>
    </source>
</evidence>
<keyword evidence="6" id="KW-0732">Signal</keyword>
<comment type="subcellular location">
    <subcellularLocation>
        <location evidence="1">Cell envelope</location>
    </subcellularLocation>
</comment>
<comment type="caution">
    <text evidence="8">The sequence shown here is derived from an EMBL/GenBank/DDBJ whole genome shotgun (WGS) entry which is preliminary data.</text>
</comment>
<dbReference type="PANTHER" id="PTHR42852:SF6">
    <property type="entry name" value="THIOL:DISULFIDE INTERCHANGE PROTEIN DSBE"/>
    <property type="match status" value="1"/>
</dbReference>
<feature type="chain" id="PRO_5015706610" evidence="6">
    <location>
        <begin position="27"/>
        <end position="202"/>
    </location>
</feature>
<dbReference type="Proteomes" id="UP000244649">
    <property type="component" value="Unassembled WGS sequence"/>
</dbReference>
<dbReference type="CDD" id="cd02966">
    <property type="entry name" value="TlpA_like_family"/>
    <property type="match status" value="1"/>
</dbReference>
<dbReference type="PANTHER" id="PTHR42852">
    <property type="entry name" value="THIOL:DISULFIDE INTERCHANGE PROTEIN DSBE"/>
    <property type="match status" value="1"/>
</dbReference>
<keyword evidence="5" id="KW-0676">Redox-active center</keyword>
<proteinExistence type="predicted"/>
<evidence type="ECO:0000313" key="8">
    <source>
        <dbReference type="EMBL" id="PVE73694.1"/>
    </source>
</evidence>
<evidence type="ECO:0000256" key="3">
    <source>
        <dbReference type="ARBA" id="ARBA00022968"/>
    </source>
</evidence>
<reference evidence="8 9" key="1">
    <citation type="submission" date="2018-04" db="EMBL/GenBank/DDBJ databases">
        <authorList>
            <person name="Go L.Y."/>
            <person name="Mitchell J.A."/>
        </authorList>
    </citation>
    <scope>NUCLEOTIDE SEQUENCE [LARGE SCALE GENOMIC DNA]</scope>
    <source>
        <strain evidence="8 9">TPD7010</strain>
    </source>
</reference>
<evidence type="ECO:0000256" key="2">
    <source>
        <dbReference type="ARBA" id="ARBA00022748"/>
    </source>
</evidence>
<dbReference type="GO" id="GO:0016491">
    <property type="term" value="F:oxidoreductase activity"/>
    <property type="evidence" value="ECO:0007669"/>
    <property type="project" value="InterPro"/>
</dbReference>
<dbReference type="AlphaFoldDB" id="A0A2T7WKY8"/>
<dbReference type="InterPro" id="IPR050553">
    <property type="entry name" value="Thioredoxin_ResA/DsbE_sf"/>
</dbReference>
<dbReference type="PROSITE" id="PS51352">
    <property type="entry name" value="THIOREDOXIN_2"/>
    <property type="match status" value="1"/>
</dbReference>